<comment type="caution">
    <text evidence="3">The sequence shown here is derived from an EMBL/GenBank/DDBJ whole genome shotgun (WGS) entry which is preliminary data.</text>
</comment>
<dbReference type="Pfam" id="PF05065">
    <property type="entry name" value="Phage_capsid"/>
    <property type="match status" value="1"/>
</dbReference>
<evidence type="ECO:0000259" key="2">
    <source>
        <dbReference type="Pfam" id="PF05065"/>
    </source>
</evidence>
<evidence type="ECO:0000313" key="3">
    <source>
        <dbReference type="EMBL" id="MCF2526747.1"/>
    </source>
</evidence>
<gene>
    <name evidence="3" type="ORF">LZ495_05865</name>
</gene>
<dbReference type="Gene3D" id="3.30.2400.10">
    <property type="entry name" value="Major capsid protein gp5"/>
    <property type="match status" value="1"/>
</dbReference>
<evidence type="ECO:0000313" key="4">
    <source>
        <dbReference type="Proteomes" id="UP001165378"/>
    </source>
</evidence>
<dbReference type="NCBIfam" id="TIGR01554">
    <property type="entry name" value="major_cap_HK97"/>
    <property type="match status" value="1"/>
</dbReference>
<name>A0AA41PW76_9ACTN</name>
<feature type="domain" description="Phage capsid-like C-terminal" evidence="2">
    <location>
        <begin position="151"/>
        <end position="408"/>
    </location>
</feature>
<dbReference type="EMBL" id="JAKFHA010000002">
    <property type="protein sequence ID" value="MCF2526747.1"/>
    <property type="molecule type" value="Genomic_DNA"/>
</dbReference>
<sequence>MSTFEQITAQIKQHMEAAQAVAAQVDEEGRNYTAAEFADVKSHLDKAKALKPLAEKAKGDEALRKAVADLGDAIGLDPSAAARTPGGGYAKTPGDRLHPRVKAAGGSDWGNRVLHAVSDMAGYKGILAGGAVPLTVPLDPEPVRIGVPVLALRQLIPTVAGPSRFGYLRQTTRTNNAAPVARGALKPTSVFTWERIDDRTRTIAHLSEPIARQDLRDAPALRQVLDVEMRLGIELALEAQIINGSGSGENMTGIANVSGSQAQAWATDLLTTLRKAKTKLEVLSFVDGAAYVLHPNDWESVELLANNEADYFLGGPVQTVDVNSRRIWGLPVVTTTAQTAGVGHLANFGMATELQVVEDVRLDWSENMYDPDALGEGVGASDFQRNMIRFRAEMDAGLKIFQPSAIVEIDLTA</sequence>
<dbReference type="Gene3D" id="3.30.2320.10">
    <property type="entry name" value="hypothetical protein PF0899 domain"/>
    <property type="match status" value="1"/>
</dbReference>
<accession>A0AA41PW76</accession>
<reference evidence="3" key="1">
    <citation type="submission" date="2022-01" db="EMBL/GenBank/DDBJ databases">
        <title>Genome-Based Taxonomic Classification of the Phylum Actinobacteria.</title>
        <authorList>
            <person name="Gao Y."/>
        </authorList>
    </citation>
    <scope>NUCLEOTIDE SEQUENCE</scope>
    <source>
        <strain evidence="3">KLBMP 8922</strain>
    </source>
</reference>
<evidence type="ECO:0000256" key="1">
    <source>
        <dbReference type="ARBA" id="ARBA00004328"/>
    </source>
</evidence>
<proteinExistence type="predicted"/>
<dbReference type="AlphaFoldDB" id="A0AA41PW76"/>
<keyword evidence="4" id="KW-1185">Reference proteome</keyword>
<dbReference type="InterPro" id="IPR054612">
    <property type="entry name" value="Phage_capsid-like_C"/>
</dbReference>
<dbReference type="InterPro" id="IPR024455">
    <property type="entry name" value="Phage_capsid"/>
</dbReference>
<dbReference type="Proteomes" id="UP001165378">
    <property type="component" value="Unassembled WGS sequence"/>
</dbReference>
<comment type="subcellular location">
    <subcellularLocation>
        <location evidence="1">Virion</location>
    </subcellularLocation>
</comment>
<organism evidence="3 4">
    <name type="scientific">Yinghuangia soli</name>
    <dbReference type="NCBI Taxonomy" id="2908204"/>
    <lineage>
        <taxon>Bacteria</taxon>
        <taxon>Bacillati</taxon>
        <taxon>Actinomycetota</taxon>
        <taxon>Actinomycetes</taxon>
        <taxon>Kitasatosporales</taxon>
        <taxon>Streptomycetaceae</taxon>
        <taxon>Yinghuangia</taxon>
    </lineage>
</organism>
<dbReference type="SUPFAM" id="SSF56563">
    <property type="entry name" value="Major capsid protein gp5"/>
    <property type="match status" value="1"/>
</dbReference>
<protein>
    <submittedName>
        <fullName evidence="3">Phage major capsid protein</fullName>
    </submittedName>
</protein>
<dbReference type="RefSeq" id="WP_235050884.1">
    <property type="nucleotide sequence ID" value="NZ_JAKFHA010000002.1"/>
</dbReference>